<dbReference type="STRING" id="640132.Srot_2871"/>
<feature type="signal peptide" evidence="1">
    <location>
        <begin position="1"/>
        <end position="22"/>
    </location>
</feature>
<dbReference type="EMBL" id="CP001958">
    <property type="protein sequence ID" value="ADG99302.1"/>
    <property type="molecule type" value="Genomic_DNA"/>
</dbReference>
<feature type="chain" id="PRO_5003091705" description="Secreted protein" evidence="1">
    <location>
        <begin position="23"/>
        <end position="226"/>
    </location>
</feature>
<keyword evidence="1" id="KW-0732">Signal</keyword>
<dbReference type="HOGENOM" id="CLU_1224049_0_0_11"/>
<dbReference type="KEGG" id="srt:Srot_2871"/>
<reference evidence="2 3" key="1">
    <citation type="journal article" date="2010" name="Stand. Genomic Sci.">
        <title>Complete genome sequence of Segniliparus rotundus type strain (CDC 1076).</title>
        <authorList>
            <person name="Sikorski J."/>
            <person name="Lapidus A."/>
            <person name="Copeland A."/>
            <person name="Misra M."/>
            <person name="Glavina Del Rio T."/>
            <person name="Nolan M."/>
            <person name="Lucas S."/>
            <person name="Chen F."/>
            <person name="Tice H."/>
            <person name="Cheng J.F."/>
            <person name="Jando M."/>
            <person name="Schneider S."/>
            <person name="Bruce D."/>
            <person name="Goodwin L."/>
            <person name="Pitluck S."/>
            <person name="Liolios K."/>
            <person name="Mikhailova N."/>
            <person name="Pati A."/>
            <person name="Ivanova N."/>
            <person name="Mavromatis K."/>
            <person name="Chen A."/>
            <person name="Palaniappan K."/>
            <person name="Chertkov O."/>
            <person name="Land M."/>
            <person name="Hauser L."/>
            <person name="Chang Y.J."/>
            <person name="Jeffries C.D."/>
            <person name="Brettin T."/>
            <person name="Detter J.C."/>
            <person name="Han C."/>
            <person name="Rohde M."/>
            <person name="Goker M."/>
            <person name="Bristow J."/>
            <person name="Eisen J.A."/>
            <person name="Markowitz V."/>
            <person name="Hugenholtz P."/>
            <person name="Kyrpides N.C."/>
            <person name="Klenk H.P."/>
        </authorList>
    </citation>
    <scope>NUCLEOTIDE SEQUENCE [LARGE SCALE GENOMIC DNA]</scope>
    <source>
        <strain evidence="3">ATCC BAA-972 / CDC 1076 / CIP 108378 / DSM 44985 / JCM 13578</strain>
    </source>
</reference>
<name>D6ZDP5_SEGRD</name>
<evidence type="ECO:0000313" key="3">
    <source>
        <dbReference type="Proteomes" id="UP000002247"/>
    </source>
</evidence>
<accession>D6ZDP5</accession>
<evidence type="ECO:0000313" key="2">
    <source>
        <dbReference type="EMBL" id="ADG99302.1"/>
    </source>
</evidence>
<evidence type="ECO:0008006" key="4">
    <source>
        <dbReference type="Google" id="ProtNLM"/>
    </source>
</evidence>
<dbReference type="AlphaFoldDB" id="D6ZDP5"/>
<evidence type="ECO:0000256" key="1">
    <source>
        <dbReference type="SAM" id="SignalP"/>
    </source>
</evidence>
<protein>
    <recommendedName>
        <fullName evidence="4">Secreted protein</fullName>
    </recommendedName>
</protein>
<keyword evidence="3" id="KW-1185">Reference proteome</keyword>
<dbReference type="RefSeq" id="WP_013139751.1">
    <property type="nucleotide sequence ID" value="NC_014168.1"/>
</dbReference>
<gene>
    <name evidence="2" type="ordered locus">Srot_2871</name>
</gene>
<proteinExistence type="predicted"/>
<organism evidence="2 3">
    <name type="scientific">Segniliparus rotundus (strain ATCC BAA-972 / CDC 1076 / CIP 108378 / DSM 44985 / JCM 13578)</name>
    <dbReference type="NCBI Taxonomy" id="640132"/>
    <lineage>
        <taxon>Bacteria</taxon>
        <taxon>Bacillati</taxon>
        <taxon>Actinomycetota</taxon>
        <taxon>Actinomycetes</taxon>
        <taxon>Mycobacteriales</taxon>
        <taxon>Segniliparaceae</taxon>
        <taxon>Segniliparus</taxon>
    </lineage>
</organism>
<sequence>MVLVVAVCAAAAGLPVAGFARADGDDGGVLVDCLLPVSEPPRSPQLAKASDPVMVPVNRLVGVSLGLDQGGGWDSSFVNQYGELEQHKVSDDGSSSQVVVLVLTARDPAALRALFDSGRGAARATAFGRKGGATEVINDTDVAGGGAPSWIVRTRETSAYPGLLCSVEESTEREILFTLAEASYLVIVRGLYLWDRLSPDRVAPDSDAADGTYEHVRDRLAIYLAG</sequence>
<dbReference type="Proteomes" id="UP000002247">
    <property type="component" value="Chromosome"/>
</dbReference>